<dbReference type="AlphaFoldDB" id="A0A6I3L5K5"/>
<protein>
    <submittedName>
        <fullName evidence="4">AAA family ATPase</fullName>
    </submittedName>
</protein>
<evidence type="ECO:0000313" key="4">
    <source>
        <dbReference type="EMBL" id="MTE15815.1"/>
    </source>
</evidence>
<keyword evidence="5" id="KW-1185">Reference proteome</keyword>
<keyword evidence="2" id="KW-0067">ATP-binding</keyword>
<dbReference type="InterPro" id="IPR011990">
    <property type="entry name" value="TPR-like_helical_dom_sf"/>
</dbReference>
<name>A0A6I3L5K5_9NOCA</name>
<reference evidence="4 5" key="1">
    <citation type="submission" date="2019-11" db="EMBL/GenBank/DDBJ databases">
        <title>Nocardia sp. nov. CT2-14 isolated from soil.</title>
        <authorList>
            <person name="Kanchanasin P."/>
            <person name="Tanasupawat S."/>
            <person name="Yuki M."/>
            <person name="Kudo T."/>
        </authorList>
    </citation>
    <scope>NUCLEOTIDE SEQUENCE [LARGE SCALE GENOMIC DNA]</scope>
    <source>
        <strain evidence="4 5">CT2-14</strain>
    </source>
</reference>
<dbReference type="Proteomes" id="UP000432464">
    <property type="component" value="Unassembled WGS sequence"/>
</dbReference>
<evidence type="ECO:0000313" key="5">
    <source>
        <dbReference type="Proteomes" id="UP000432464"/>
    </source>
</evidence>
<feature type="domain" description="HTH luxR-type" evidence="3">
    <location>
        <begin position="866"/>
        <end position="931"/>
    </location>
</feature>
<dbReference type="GO" id="GO:0003677">
    <property type="term" value="F:DNA binding"/>
    <property type="evidence" value="ECO:0007669"/>
    <property type="project" value="InterPro"/>
</dbReference>
<dbReference type="Pfam" id="PF13191">
    <property type="entry name" value="AAA_16"/>
    <property type="match status" value="1"/>
</dbReference>
<dbReference type="SUPFAM" id="SSF52540">
    <property type="entry name" value="P-loop containing nucleoside triphosphate hydrolases"/>
    <property type="match status" value="1"/>
</dbReference>
<dbReference type="SMART" id="SM00421">
    <property type="entry name" value="HTH_LUXR"/>
    <property type="match status" value="1"/>
</dbReference>
<dbReference type="PROSITE" id="PS00622">
    <property type="entry name" value="HTH_LUXR_1"/>
    <property type="match status" value="1"/>
</dbReference>
<accession>A0A6I3L5K5</accession>
<evidence type="ECO:0000256" key="1">
    <source>
        <dbReference type="ARBA" id="ARBA00022741"/>
    </source>
</evidence>
<dbReference type="InterPro" id="IPR016032">
    <property type="entry name" value="Sig_transdc_resp-reg_C-effctor"/>
</dbReference>
<dbReference type="Gene3D" id="1.10.10.10">
    <property type="entry name" value="Winged helix-like DNA-binding domain superfamily/Winged helix DNA-binding domain"/>
    <property type="match status" value="1"/>
</dbReference>
<organism evidence="4 5">
    <name type="scientific">Nocardia aurantiaca</name>
    <dbReference type="NCBI Taxonomy" id="2675850"/>
    <lineage>
        <taxon>Bacteria</taxon>
        <taxon>Bacillati</taxon>
        <taxon>Actinomycetota</taxon>
        <taxon>Actinomycetes</taxon>
        <taxon>Mycobacteriales</taxon>
        <taxon>Nocardiaceae</taxon>
        <taxon>Nocardia</taxon>
    </lineage>
</organism>
<dbReference type="PROSITE" id="PS50043">
    <property type="entry name" value="HTH_LUXR_2"/>
    <property type="match status" value="1"/>
</dbReference>
<dbReference type="InterPro" id="IPR036388">
    <property type="entry name" value="WH-like_DNA-bd_sf"/>
</dbReference>
<dbReference type="GO" id="GO:0005524">
    <property type="term" value="F:ATP binding"/>
    <property type="evidence" value="ECO:0007669"/>
    <property type="project" value="UniProtKB-KW"/>
</dbReference>
<dbReference type="InterPro" id="IPR000792">
    <property type="entry name" value="Tscrpt_reg_LuxR_C"/>
</dbReference>
<dbReference type="Gene3D" id="3.40.50.300">
    <property type="entry name" value="P-loop containing nucleotide triphosphate hydrolases"/>
    <property type="match status" value="1"/>
</dbReference>
<dbReference type="GO" id="GO:0005737">
    <property type="term" value="C:cytoplasm"/>
    <property type="evidence" value="ECO:0007669"/>
    <property type="project" value="TreeGrafter"/>
</dbReference>
<comment type="caution">
    <text evidence="4">The sequence shown here is derived from an EMBL/GenBank/DDBJ whole genome shotgun (WGS) entry which is preliminary data.</text>
</comment>
<dbReference type="Pfam" id="PF00196">
    <property type="entry name" value="GerE"/>
    <property type="match status" value="1"/>
</dbReference>
<keyword evidence="1" id="KW-0547">Nucleotide-binding</keyword>
<gene>
    <name evidence="4" type="ORF">GLP40_23970</name>
</gene>
<dbReference type="Gene3D" id="1.25.40.10">
    <property type="entry name" value="Tetratricopeptide repeat domain"/>
    <property type="match status" value="1"/>
</dbReference>
<dbReference type="PRINTS" id="PR00038">
    <property type="entry name" value="HTHLUXR"/>
</dbReference>
<evidence type="ECO:0000256" key="2">
    <source>
        <dbReference type="ARBA" id="ARBA00022840"/>
    </source>
</evidence>
<dbReference type="CDD" id="cd06170">
    <property type="entry name" value="LuxR_C_like"/>
    <property type="match status" value="1"/>
</dbReference>
<dbReference type="PANTHER" id="PTHR16305:SF35">
    <property type="entry name" value="TRANSCRIPTIONAL ACTIVATOR DOMAIN"/>
    <property type="match status" value="1"/>
</dbReference>
<sequence>MSRMRSKDGWDRGWRDSREQRAATPDLIGRDDEMAAIARFLDSAARDGAALVVTGDPGMGKTALLDIALDRAATEFDARILRASGAEFEAELSYAGLHQLLLPVSPELAHLPEAHRVALQIALGIDGGPAPDRLLLTTATLTLLQRLARSAFVLVVVDDLQWLDRASAGVLSLVARRSAGFRVGLLLTQRSGYESFFDRTAIPELPLPPLDAESARDLVHSLHPSFHQSVRERIIEQGGGNPLALIELPRVLTSEQESGADFLPATLPLTDRLRRLFTARVSPLPIPTRRLLLLAALDRGTGAALMDVIAASGPDLAPAEASGLVTVDRRGRRVLFAHPLMRAAVVDLASPPERRAAHRRLAQLTEQPEARALHLAEAALGPDDAIAEDLARVADTALARGDSVQSVSLLLRAAELTTRPTERARRLTEAAYIGAHVTGALDGAGTLLARARGEHPDVTDTLRTAAAAAAHLLNSDGDIDTAHRLLVGALDSTPLDQANPRSVEALLQTLTTVCSFGGRAQLWTAFDDAVARFTPLLSQELRIQAVTFADPVRSTPAELRSLDAMLADLDDEANPLRIVDLARAGWYVGRVPRDALHRVVAAGHSGETIALAANALVMLGVDSFFGGRWDETRAFADEAISLCEDNGYALLLWGALLPRMLLAAARADMSYLAVAHSRMRQWALPRNALAVRTFTAYVDGLAALSQARYREALDAYSAVSEPGTFPPHEQVTPWMVMDLVEAAVRSGASESARAHVRAAADAGIPELSPHARFLHQAATALACDDNVFPDPYEALLADPSSARWPFAVARVELAYGERLRRGRALRAARPYLLSARECFTALAATPWVERAEVMLRATGPTRRAAIDGRDAELTPQELQIARLAASGLSNRQIGEQLFLSPRTVGTHLYRVFPKLGIASRAALRDALVALGQ</sequence>
<evidence type="ECO:0000259" key="3">
    <source>
        <dbReference type="PROSITE" id="PS50043"/>
    </source>
</evidence>
<proteinExistence type="predicted"/>
<dbReference type="EMBL" id="WMBB01000011">
    <property type="protein sequence ID" value="MTE15815.1"/>
    <property type="molecule type" value="Genomic_DNA"/>
</dbReference>
<dbReference type="InterPro" id="IPR041664">
    <property type="entry name" value="AAA_16"/>
</dbReference>
<dbReference type="InterPro" id="IPR027417">
    <property type="entry name" value="P-loop_NTPase"/>
</dbReference>
<dbReference type="PANTHER" id="PTHR16305">
    <property type="entry name" value="TESTICULAR SOLUBLE ADENYLYL CYCLASE"/>
    <property type="match status" value="1"/>
</dbReference>
<dbReference type="GO" id="GO:0006355">
    <property type="term" value="P:regulation of DNA-templated transcription"/>
    <property type="evidence" value="ECO:0007669"/>
    <property type="project" value="InterPro"/>
</dbReference>
<dbReference type="GO" id="GO:0004016">
    <property type="term" value="F:adenylate cyclase activity"/>
    <property type="evidence" value="ECO:0007669"/>
    <property type="project" value="TreeGrafter"/>
</dbReference>
<dbReference type="SUPFAM" id="SSF46894">
    <property type="entry name" value="C-terminal effector domain of the bipartite response regulators"/>
    <property type="match status" value="1"/>
</dbReference>